<evidence type="ECO:0000259" key="5">
    <source>
        <dbReference type="PROSITE" id="PS51319"/>
    </source>
</evidence>
<proteinExistence type="inferred from homology"/>
<feature type="region of interest" description="Disordered" evidence="4">
    <location>
        <begin position="327"/>
        <end position="353"/>
    </location>
</feature>
<organism evidence="6 7">
    <name type="scientific">Cutaneotrichosporon spelunceum</name>
    <dbReference type="NCBI Taxonomy" id="1672016"/>
    <lineage>
        <taxon>Eukaryota</taxon>
        <taxon>Fungi</taxon>
        <taxon>Dikarya</taxon>
        <taxon>Basidiomycota</taxon>
        <taxon>Agaricomycotina</taxon>
        <taxon>Tremellomycetes</taxon>
        <taxon>Trichosporonales</taxon>
        <taxon>Trichosporonaceae</taxon>
        <taxon>Cutaneotrichosporon</taxon>
    </lineage>
</organism>
<protein>
    <recommendedName>
        <fullName evidence="5">TFIIS N-terminal domain-containing protein</fullName>
    </recommendedName>
</protein>
<dbReference type="PANTHER" id="PTHR46010:SF1">
    <property type="entry name" value="PROTEIN IWS1 HOMOLOG"/>
    <property type="match status" value="1"/>
</dbReference>
<evidence type="ECO:0000256" key="4">
    <source>
        <dbReference type="SAM" id="MobiDB-lite"/>
    </source>
</evidence>
<reference evidence="6" key="1">
    <citation type="journal article" date="2023" name="BMC Genomics">
        <title>Chromosome-level genome assemblies of Cutaneotrichosporon spp. (Trichosporonales, Basidiomycota) reveal imbalanced evolution between nucleotide sequences and chromosome synteny.</title>
        <authorList>
            <person name="Kobayashi Y."/>
            <person name="Kayamori A."/>
            <person name="Aoki K."/>
            <person name="Shiwa Y."/>
            <person name="Matsutani M."/>
            <person name="Fujita N."/>
            <person name="Sugita T."/>
            <person name="Iwasaki W."/>
            <person name="Tanaka N."/>
            <person name="Takashima M."/>
        </authorList>
    </citation>
    <scope>NUCLEOTIDE SEQUENCE</scope>
    <source>
        <strain evidence="6">HIS016</strain>
    </source>
</reference>
<comment type="similarity">
    <text evidence="2">Belongs to the IWS1 family.</text>
</comment>
<feature type="domain" description="TFIIS N-terminal" evidence="5">
    <location>
        <begin position="233"/>
        <end position="310"/>
    </location>
</feature>
<keyword evidence="3" id="KW-0539">Nucleus</keyword>
<evidence type="ECO:0000313" key="7">
    <source>
        <dbReference type="Proteomes" id="UP001222932"/>
    </source>
</evidence>
<sequence length="422" mass="47185">MSSPPPPAEPAALESPAGAPSPGASEIALAPPPPMANMFGSDDDNTAANSNDMTAPGSEAQQGGDEVEGDYVPATESSAARIPSFKKRRGSGEDEGEDDEERERRKKKKQDARAERRARAAAEEEEDQGEEEPQLDEATRRRIALEERIDSVGKTNRAPRRKKKGDDIDIVEGYHDDVCVRLRDRMYTAAEADQKANMKKMPATSKLAMLDEVVSALQNTTLWSSIIDNEVLKAVKMWLEPLPDKSLPAVGIQKAVFEVLPKMDLDTATIREAGLGPIVLFYTKTKRVTPPINRAAEALVQTWSRPIIKRPADFRSRYIQTADEIERTEYDEYDDDGEPRERQPRPKTKTKNQRFNVAEALTENRDRKGARLPSVRDVQYTVAPESRLTHRSGETGYIARIQQDNKKFNRFARQLKGQKSGR</sequence>
<feature type="compositionally biased region" description="Low complexity" evidence="4">
    <location>
        <begin position="46"/>
        <end position="55"/>
    </location>
</feature>
<dbReference type="AlphaFoldDB" id="A0AAD3YFE3"/>
<feature type="region of interest" description="Disordered" evidence="4">
    <location>
        <begin position="1"/>
        <end position="140"/>
    </location>
</feature>
<feature type="compositionally biased region" description="Acidic residues" evidence="4">
    <location>
        <begin position="123"/>
        <end position="135"/>
    </location>
</feature>
<comment type="caution">
    <text evidence="6">The sequence shown here is derived from an EMBL/GenBank/DDBJ whole genome shotgun (WGS) entry which is preliminary data.</text>
</comment>
<feature type="compositionally biased region" description="Low complexity" evidence="4">
    <location>
        <begin position="10"/>
        <end position="26"/>
    </location>
</feature>
<dbReference type="PANTHER" id="PTHR46010">
    <property type="entry name" value="PROTEIN IWS1 HOMOLOG"/>
    <property type="match status" value="1"/>
</dbReference>
<keyword evidence="7" id="KW-1185">Reference proteome</keyword>
<dbReference type="InterPro" id="IPR017923">
    <property type="entry name" value="TFIIS_N"/>
</dbReference>
<dbReference type="Pfam" id="PF08711">
    <property type="entry name" value="Med26"/>
    <property type="match status" value="1"/>
</dbReference>
<evidence type="ECO:0000256" key="2">
    <source>
        <dbReference type="ARBA" id="ARBA00037992"/>
    </source>
</evidence>
<dbReference type="PROSITE" id="PS51319">
    <property type="entry name" value="TFIIS_N"/>
    <property type="match status" value="1"/>
</dbReference>
<dbReference type="InterPro" id="IPR051037">
    <property type="entry name" value="RNAPII_TF_IWS1"/>
</dbReference>
<evidence type="ECO:0000256" key="3">
    <source>
        <dbReference type="PROSITE-ProRule" id="PRU00649"/>
    </source>
</evidence>
<reference evidence="6" key="2">
    <citation type="submission" date="2023-06" db="EMBL/GenBank/DDBJ databases">
        <authorList>
            <person name="Kobayashi Y."/>
            <person name="Kayamori A."/>
            <person name="Aoki K."/>
            <person name="Shiwa Y."/>
            <person name="Fujita N."/>
            <person name="Sugita T."/>
            <person name="Iwasaki W."/>
            <person name="Tanaka N."/>
            <person name="Takashima M."/>
        </authorList>
    </citation>
    <scope>NUCLEOTIDE SEQUENCE</scope>
    <source>
        <strain evidence="6">HIS016</strain>
    </source>
</reference>
<evidence type="ECO:0000313" key="6">
    <source>
        <dbReference type="EMBL" id="GMK60009.1"/>
    </source>
</evidence>
<accession>A0AAD3YFE3</accession>
<dbReference type="GO" id="GO:0005634">
    <property type="term" value="C:nucleus"/>
    <property type="evidence" value="ECO:0007669"/>
    <property type="project" value="UniProtKB-SubCell"/>
</dbReference>
<comment type="function">
    <text evidence="1">Transcription factor involved in RNA polymerase II transcription regulation. May function in both SPT15/TBP post-recruitment and recruitment steps of transcription.</text>
</comment>
<dbReference type="Proteomes" id="UP001222932">
    <property type="component" value="Unassembled WGS sequence"/>
</dbReference>
<dbReference type="GO" id="GO:0016973">
    <property type="term" value="P:poly(A)+ mRNA export from nucleus"/>
    <property type="evidence" value="ECO:0007669"/>
    <property type="project" value="TreeGrafter"/>
</dbReference>
<feature type="compositionally biased region" description="Basic and acidic residues" evidence="4">
    <location>
        <begin position="111"/>
        <end position="122"/>
    </location>
</feature>
<gene>
    <name evidence="6" type="primary">IWS1</name>
    <name evidence="6" type="ORF">CspeluHIS016_0902260</name>
</gene>
<name>A0AAD3YFE3_9TREE</name>
<evidence type="ECO:0000256" key="1">
    <source>
        <dbReference type="ARBA" id="ARBA00037349"/>
    </source>
</evidence>
<dbReference type="InterPro" id="IPR035441">
    <property type="entry name" value="TFIIS/LEDGF_dom_sf"/>
</dbReference>
<comment type="subcellular location">
    <subcellularLocation>
        <location evidence="3">Nucleus</location>
    </subcellularLocation>
</comment>
<dbReference type="EMBL" id="BTCM01000009">
    <property type="protein sequence ID" value="GMK60009.1"/>
    <property type="molecule type" value="Genomic_DNA"/>
</dbReference>
<dbReference type="Gene3D" id="1.20.930.10">
    <property type="entry name" value="Conserved domain common to transcription factors TFIIS, elongin A, CRSP70"/>
    <property type="match status" value="1"/>
</dbReference>